<feature type="repeat" description="WD" evidence="1">
    <location>
        <begin position="732"/>
        <end position="774"/>
    </location>
</feature>
<dbReference type="Pfam" id="PF00400">
    <property type="entry name" value="WD40"/>
    <property type="match status" value="3"/>
</dbReference>
<dbReference type="InterPro" id="IPR001680">
    <property type="entry name" value="WD40_rpt"/>
</dbReference>
<feature type="region of interest" description="Disordered" evidence="2">
    <location>
        <begin position="818"/>
        <end position="838"/>
    </location>
</feature>
<dbReference type="GO" id="GO:0032797">
    <property type="term" value="C:SMN complex"/>
    <property type="evidence" value="ECO:0007669"/>
    <property type="project" value="TreeGrafter"/>
</dbReference>
<proteinExistence type="predicted"/>
<feature type="compositionally biased region" description="Polar residues" evidence="2">
    <location>
        <begin position="870"/>
        <end position="900"/>
    </location>
</feature>
<evidence type="ECO:0000256" key="2">
    <source>
        <dbReference type="SAM" id="MobiDB-lite"/>
    </source>
</evidence>
<sequence length="1381" mass="152606">MNFSAIAEDAIVGGPDWFLPGAAATTGWMETAAGGFALIAFSSKPYIHIFRFGAQHEFDNVEHTLSYVGQLQGHHDRISSISFCDFLVSSISRCSLFSCGLDGLVRQWTYVDHDWILDRELNIRELNDTLLPTSLDCISHQLLPVTLIGTNKGTLIVWISSGQSCEPVFISKKFESEPVITCAWDTHSGAAGSIRAAVGYKKGIVGIYMYNVSCVTSGSSLTQLSRFYAHEKDICHVVWHSHNCENEGTPDNSAELLTTGRDQLVRLWTVATSWCSASLKVPGSARQAAKGKERSANAIDNSVGLPWISGCWFPSETQSSHLKIIVSGLRGELYSWSGSEQQPVRFQLGAHTHSMLIFAIIPIIRSPGFFVTIGQDRQVLIWQRKGTDGELSYVYRIPTIAAGVSALAQSDHGHGPLAVGTADGAVLLWRRNRPLVGLSEPKLKDNFITFWPRGLNGSNVTALAWHPSPRNESLLAYGTEAGCVDLIETAKVSKNTQKSKSQPYVFGSTVYRVSWGPCLFVDPREKAVTNGSSSTAFVSEETVGETTETLDILEKPESKSSTSNRFSFYVYSACKGKIFCHIGFQRPPLDVTLLFPIPFGVDEEDWKSDKRSDVSFVFLDKARSIEDKDTADIVCECFTCLVAVGFRSGQVDVYGCVKQNHSSEVAKLHPICRIKNHTKGINCLAWSPFYYRLAIGSNESFITVTDLSDVLRKAVDLDVSCFTQLSTCLARLEGHCNRITCLDWSPHDPNLLLSASFDGTANVWKVTNDVSSSVANFRAHRLRLFACIWSRQEPDLAFSGGELCHLFGWRPSRLLHKEPPNCRRYRPPPIKHPQNDFSAAGDPLIVKANLDAFDLSRSSAAVDDVSSVDTKQSPEVTGNTKIQSSDQPLKQPTAKKPSSASEKRKRPSLFPHFLHRITVEHSSVDLSFHPPLRLGSKFVQVLKVLDWIRNKVCLTEPDHDLLFLLPENSKTRISLVQFLNHEADHHLATYRSTQRPNGLAHLDAYCIVQLWLGRAPLAASMLCSESHLPFWLLWAVQLALSTAPSVSGLPFGVDLLDEKVKEMGLNNPDILVAATLLVCGGRSREAVDYLLSHDRAKEALILARIRLRPTDAEAIVRKCLDRIMERRLAGEIAFIGSIRALGEGKWSEAHTLIRQSSITSASRPGTEVELLASSWVELSILLGSADSVAVTNAYVRLACSCLVVGFNLLSEQRLPYFDKWSTVFSPISDECGVTCFVFLIRIGEYFSAIIEGSVNFASRDEWLRSDTDIRLMLRALRDSARDRQPSGPWAVCVVHAVLDFAICHLVFTDSGDEKQSTDDYNRFGTSLRRCMSINSKDTLQLIGGLLLNASCVANKNLRLIDQLSTEMSSVADTPSEPVSIA</sequence>
<dbReference type="Proteomes" id="UP000324629">
    <property type="component" value="Unassembled WGS sequence"/>
</dbReference>
<comment type="caution">
    <text evidence="3">The sequence shown here is derived from an EMBL/GenBank/DDBJ whole genome shotgun (WGS) entry which is preliminary data.</text>
</comment>
<keyword evidence="4" id="KW-1185">Reference proteome</keyword>
<dbReference type="PANTHER" id="PTHR46362:SF1">
    <property type="entry name" value="GEM-ASSOCIATED PROTEIN 5"/>
    <property type="match status" value="1"/>
</dbReference>
<feature type="region of interest" description="Disordered" evidence="2">
    <location>
        <begin position="864"/>
        <end position="905"/>
    </location>
</feature>
<name>A0A5J4NSB6_9TREM</name>
<dbReference type="InterPro" id="IPR052640">
    <property type="entry name" value="Gemin-5"/>
</dbReference>
<dbReference type="SUPFAM" id="SSF50978">
    <property type="entry name" value="WD40 repeat-like"/>
    <property type="match status" value="2"/>
</dbReference>
<dbReference type="EMBL" id="QNGE01001119">
    <property type="protein sequence ID" value="KAA3678391.1"/>
    <property type="molecule type" value="Genomic_DNA"/>
</dbReference>
<protein>
    <submittedName>
        <fullName evidence="3">Gem associated protein 5</fullName>
    </submittedName>
</protein>
<evidence type="ECO:0000256" key="1">
    <source>
        <dbReference type="PROSITE-ProRule" id="PRU00221"/>
    </source>
</evidence>
<dbReference type="InterPro" id="IPR015943">
    <property type="entry name" value="WD40/YVTN_repeat-like_dom_sf"/>
</dbReference>
<dbReference type="PROSITE" id="PS50294">
    <property type="entry name" value="WD_REPEATS_REGION"/>
    <property type="match status" value="1"/>
</dbReference>
<keyword evidence="1" id="KW-0853">WD repeat</keyword>
<evidence type="ECO:0000313" key="4">
    <source>
        <dbReference type="Proteomes" id="UP000324629"/>
    </source>
</evidence>
<gene>
    <name evidence="3" type="ORF">DEA37_0007528</name>
</gene>
<dbReference type="PANTHER" id="PTHR46362">
    <property type="entry name" value="GEM-ASSOCIATED PROTEIN 5"/>
    <property type="match status" value="1"/>
</dbReference>
<organism evidence="3 4">
    <name type="scientific">Paragonimus westermani</name>
    <dbReference type="NCBI Taxonomy" id="34504"/>
    <lineage>
        <taxon>Eukaryota</taxon>
        <taxon>Metazoa</taxon>
        <taxon>Spiralia</taxon>
        <taxon>Lophotrochozoa</taxon>
        <taxon>Platyhelminthes</taxon>
        <taxon>Trematoda</taxon>
        <taxon>Digenea</taxon>
        <taxon>Plagiorchiida</taxon>
        <taxon>Troglotremata</taxon>
        <taxon>Troglotrematidae</taxon>
        <taxon>Paragonimus</taxon>
    </lineage>
</organism>
<evidence type="ECO:0000313" key="3">
    <source>
        <dbReference type="EMBL" id="KAA3678391.1"/>
    </source>
</evidence>
<dbReference type="InterPro" id="IPR036322">
    <property type="entry name" value="WD40_repeat_dom_sf"/>
</dbReference>
<dbReference type="GO" id="GO:0000387">
    <property type="term" value="P:spliceosomal snRNP assembly"/>
    <property type="evidence" value="ECO:0007669"/>
    <property type="project" value="TreeGrafter"/>
</dbReference>
<reference evidence="3 4" key="1">
    <citation type="journal article" date="2019" name="Gigascience">
        <title>Whole-genome sequence of the oriental lung fluke Paragonimus westermani.</title>
        <authorList>
            <person name="Oey H."/>
            <person name="Zakrzewski M."/>
            <person name="Narain K."/>
            <person name="Devi K.R."/>
            <person name="Agatsuma T."/>
            <person name="Nawaratna S."/>
            <person name="Gobert G.N."/>
            <person name="Jones M.K."/>
            <person name="Ragan M.A."/>
            <person name="McManus D.P."/>
            <person name="Krause L."/>
        </authorList>
    </citation>
    <scope>NUCLEOTIDE SEQUENCE [LARGE SCALE GENOMIC DNA]</scope>
    <source>
        <strain evidence="3 4">IND2009</strain>
    </source>
</reference>
<dbReference type="Gene3D" id="2.130.10.10">
    <property type="entry name" value="YVTN repeat-like/Quinoprotein amine dehydrogenase"/>
    <property type="match status" value="2"/>
</dbReference>
<dbReference type="PROSITE" id="PS50082">
    <property type="entry name" value="WD_REPEATS_2"/>
    <property type="match status" value="1"/>
</dbReference>
<accession>A0A5J4NSB6</accession>
<dbReference type="GO" id="GO:0005634">
    <property type="term" value="C:nucleus"/>
    <property type="evidence" value="ECO:0007669"/>
    <property type="project" value="TreeGrafter"/>
</dbReference>
<dbReference type="GO" id="GO:0003730">
    <property type="term" value="F:mRNA 3'-UTR binding"/>
    <property type="evidence" value="ECO:0007669"/>
    <property type="project" value="TreeGrafter"/>
</dbReference>
<dbReference type="SMART" id="SM00320">
    <property type="entry name" value="WD40"/>
    <property type="match status" value="7"/>
</dbReference>